<evidence type="ECO:0000313" key="2">
    <source>
        <dbReference type="EMBL" id="MBE6092621.1"/>
    </source>
</evidence>
<dbReference type="Pfam" id="PF14903">
    <property type="entry name" value="WG_beta_rep"/>
    <property type="match status" value="7"/>
</dbReference>
<accession>A0A927WIR2</accession>
<name>A0A927WIR2_SELRU</name>
<keyword evidence="1" id="KW-0732">Signal</keyword>
<evidence type="ECO:0000313" key="3">
    <source>
        <dbReference type="Proteomes" id="UP000761380"/>
    </source>
</evidence>
<dbReference type="PANTHER" id="PTHR37841:SF1">
    <property type="entry name" value="DUF3298 DOMAIN-CONTAINING PROTEIN"/>
    <property type="match status" value="1"/>
</dbReference>
<organism evidence="2 3">
    <name type="scientific">Selenomonas ruminantium</name>
    <dbReference type="NCBI Taxonomy" id="971"/>
    <lineage>
        <taxon>Bacteria</taxon>
        <taxon>Bacillati</taxon>
        <taxon>Bacillota</taxon>
        <taxon>Negativicutes</taxon>
        <taxon>Selenomonadales</taxon>
        <taxon>Selenomonadaceae</taxon>
        <taxon>Selenomonas</taxon>
    </lineage>
</organism>
<dbReference type="InterPro" id="IPR032774">
    <property type="entry name" value="WG_beta_rep"/>
</dbReference>
<reference evidence="2" key="1">
    <citation type="submission" date="2019-04" db="EMBL/GenBank/DDBJ databases">
        <title>Evolution of Biomass-Degrading Anaerobic Consortia Revealed by Metagenomics.</title>
        <authorList>
            <person name="Peng X."/>
        </authorList>
    </citation>
    <scope>NUCLEOTIDE SEQUENCE</scope>
    <source>
        <strain evidence="2">SIG240</strain>
    </source>
</reference>
<evidence type="ECO:0000256" key="1">
    <source>
        <dbReference type="SAM" id="SignalP"/>
    </source>
</evidence>
<feature type="chain" id="PRO_5037725697" evidence="1">
    <location>
        <begin position="25"/>
        <end position="444"/>
    </location>
</feature>
<dbReference type="EMBL" id="SVBY01000030">
    <property type="protein sequence ID" value="MBE6092621.1"/>
    <property type="molecule type" value="Genomic_DNA"/>
</dbReference>
<proteinExistence type="predicted"/>
<protein>
    <submittedName>
        <fullName evidence="2">WG repeat-containing protein</fullName>
    </submittedName>
</protein>
<comment type="caution">
    <text evidence="2">The sequence shown here is derived from an EMBL/GenBank/DDBJ whole genome shotgun (WGS) entry which is preliminary data.</text>
</comment>
<feature type="signal peptide" evidence="1">
    <location>
        <begin position="1"/>
        <end position="24"/>
    </location>
</feature>
<dbReference type="AlphaFoldDB" id="A0A927WIR2"/>
<dbReference type="SUPFAM" id="SSF69360">
    <property type="entry name" value="Cell wall binding repeat"/>
    <property type="match status" value="1"/>
</dbReference>
<dbReference type="Proteomes" id="UP000761380">
    <property type="component" value="Unassembled WGS sequence"/>
</dbReference>
<dbReference type="PANTHER" id="PTHR37841">
    <property type="entry name" value="GLR2918 PROTEIN"/>
    <property type="match status" value="1"/>
</dbReference>
<sequence length="444" mass="48356">MRLLRKSLLTAVVMFICWTSSLYAKPLAVVQESNLCGVIDNQGNFIVPLGYDRIVPWSNGALMVKKGDNCGVLGADGKVIVPIEYLNILIPSHGNTYLVENNEAHWGVYSAEGKMLLPTVYDEVTAVDKGNTCFAVRQGTVWKFIHSDGSAASNEEFDYIGEFSEDGLAVVRQKDKWGYAALPGKIAISPQFEGAQNFSNGLAAVKQQGKWGFIDAHGIVKITPQFAEVYSGFSEGLAAVLSPNGKGYIDKHGNLLIPRDSRYIGQFKNGVAEIREVKKKLNVWSSLAYGASIALGGIGLPPKNALKSNEKRGFINRQGKEIVPTGYDEVMPFTDDMALVRKDKKWGAVSKDGKNTIRPKYLAMRAFASGLAAVRMGSNWQLIDKAGQVVKNLPDSVTDAGGLSAGLLSVCIGDKWGYMNMEGELVVTPRFMQAGNFVDLENKR</sequence>
<gene>
    <name evidence="2" type="ORF">E7201_05575</name>
</gene>